<evidence type="ECO:0000256" key="1">
    <source>
        <dbReference type="ARBA" id="ARBA00004651"/>
    </source>
</evidence>
<name>A0ABT1MMK6_9BACT</name>
<dbReference type="Pfam" id="PF07681">
    <property type="entry name" value="DoxX"/>
    <property type="match status" value="1"/>
</dbReference>
<keyword evidence="9" id="KW-1185">Reference proteome</keyword>
<dbReference type="Proteomes" id="UP001205603">
    <property type="component" value="Unassembled WGS sequence"/>
</dbReference>
<sequence length="156" mass="17299">MMKTPLQNFWNLMLTEKASNFSLLFLRCFIGIMMLTHGIAKIENFGTLSTSFADPIGLGSTLSLVLMILTEVGCSILLIVGLITRLAVLPLIFGMIIAAFFTYPELTMSSVELPLLYLGIYIFILLAGPGKYSVDYLLQQAYITVKNSRKDTTTKN</sequence>
<keyword evidence="4 7" id="KW-0812">Transmembrane</keyword>
<proteinExistence type="inferred from homology"/>
<evidence type="ECO:0000256" key="2">
    <source>
        <dbReference type="ARBA" id="ARBA00006679"/>
    </source>
</evidence>
<dbReference type="InterPro" id="IPR051907">
    <property type="entry name" value="DoxX-like_oxidoreductase"/>
</dbReference>
<evidence type="ECO:0000313" key="9">
    <source>
        <dbReference type="Proteomes" id="UP001205603"/>
    </source>
</evidence>
<accession>A0ABT1MMK6</accession>
<evidence type="ECO:0000256" key="4">
    <source>
        <dbReference type="ARBA" id="ARBA00022692"/>
    </source>
</evidence>
<keyword evidence="3" id="KW-1003">Cell membrane</keyword>
<comment type="caution">
    <text evidence="8">The sequence shown here is derived from an EMBL/GenBank/DDBJ whole genome shotgun (WGS) entry which is preliminary data.</text>
</comment>
<protein>
    <submittedName>
        <fullName evidence="8">DoxX family protein</fullName>
    </submittedName>
</protein>
<evidence type="ECO:0000256" key="7">
    <source>
        <dbReference type="SAM" id="Phobius"/>
    </source>
</evidence>
<comment type="similarity">
    <text evidence="2">Belongs to the DoxX family.</text>
</comment>
<evidence type="ECO:0000313" key="8">
    <source>
        <dbReference type="EMBL" id="MCP9612501.1"/>
    </source>
</evidence>
<dbReference type="PANTHER" id="PTHR33452">
    <property type="entry name" value="OXIDOREDUCTASE CATD-RELATED"/>
    <property type="match status" value="1"/>
</dbReference>
<feature type="transmembrane region" description="Helical" evidence="7">
    <location>
        <begin position="21"/>
        <end position="40"/>
    </location>
</feature>
<feature type="transmembrane region" description="Helical" evidence="7">
    <location>
        <begin position="86"/>
        <end position="103"/>
    </location>
</feature>
<dbReference type="PANTHER" id="PTHR33452:SF1">
    <property type="entry name" value="INNER MEMBRANE PROTEIN YPHA-RELATED"/>
    <property type="match status" value="1"/>
</dbReference>
<feature type="transmembrane region" description="Helical" evidence="7">
    <location>
        <begin position="115"/>
        <end position="134"/>
    </location>
</feature>
<evidence type="ECO:0000256" key="3">
    <source>
        <dbReference type="ARBA" id="ARBA00022475"/>
    </source>
</evidence>
<dbReference type="EMBL" id="JANDHW010000010">
    <property type="protein sequence ID" value="MCP9612501.1"/>
    <property type="molecule type" value="Genomic_DNA"/>
</dbReference>
<dbReference type="InterPro" id="IPR032808">
    <property type="entry name" value="DoxX"/>
</dbReference>
<keyword evidence="5 7" id="KW-1133">Transmembrane helix</keyword>
<gene>
    <name evidence="8" type="ORF">NMU02_10400</name>
</gene>
<feature type="transmembrane region" description="Helical" evidence="7">
    <location>
        <begin position="60"/>
        <end position="79"/>
    </location>
</feature>
<evidence type="ECO:0000256" key="6">
    <source>
        <dbReference type="ARBA" id="ARBA00023136"/>
    </source>
</evidence>
<reference evidence="8 9" key="1">
    <citation type="submission" date="2022-07" db="EMBL/GenBank/DDBJ databases">
        <title>Fecal culturing of patients with breast cancer.</title>
        <authorList>
            <person name="Teng N.M.Y."/>
            <person name="Kiu R."/>
            <person name="Evans R."/>
            <person name="Baker D.J."/>
            <person name="Zenner C."/>
            <person name="Robinson S.D."/>
            <person name="Hall L.J."/>
        </authorList>
    </citation>
    <scope>NUCLEOTIDE SEQUENCE [LARGE SCALE GENOMIC DNA]</scope>
    <source>
        <strain evidence="8 9">LH1063</strain>
    </source>
</reference>
<keyword evidence="6 7" id="KW-0472">Membrane</keyword>
<evidence type="ECO:0000256" key="5">
    <source>
        <dbReference type="ARBA" id="ARBA00022989"/>
    </source>
</evidence>
<organism evidence="8 9">
    <name type="scientific">Coprobacter tertius</name>
    <dbReference type="NCBI Taxonomy" id="2944915"/>
    <lineage>
        <taxon>Bacteria</taxon>
        <taxon>Pseudomonadati</taxon>
        <taxon>Bacteroidota</taxon>
        <taxon>Bacteroidia</taxon>
        <taxon>Bacteroidales</taxon>
        <taxon>Barnesiellaceae</taxon>
        <taxon>Coprobacter</taxon>
    </lineage>
</organism>
<comment type="subcellular location">
    <subcellularLocation>
        <location evidence="1">Cell membrane</location>
        <topology evidence="1">Multi-pass membrane protein</topology>
    </subcellularLocation>
</comment>
<dbReference type="RefSeq" id="WP_255027817.1">
    <property type="nucleotide sequence ID" value="NZ_JANDHW010000010.1"/>
</dbReference>